<name>K2K0K3_9GAMM</name>
<gene>
    <name evidence="1" type="ORF">B3C1_05155</name>
</gene>
<organism evidence="1 2">
    <name type="scientific">Gallaecimonas xiamenensis 3-C-1</name>
    <dbReference type="NCBI Taxonomy" id="745411"/>
    <lineage>
        <taxon>Bacteria</taxon>
        <taxon>Pseudomonadati</taxon>
        <taxon>Pseudomonadota</taxon>
        <taxon>Gammaproteobacteria</taxon>
        <taxon>Enterobacterales</taxon>
        <taxon>Gallaecimonadaceae</taxon>
        <taxon>Gallaecimonas</taxon>
    </lineage>
</organism>
<dbReference type="EMBL" id="AMRI01000005">
    <property type="protein sequence ID" value="EKE76269.1"/>
    <property type="molecule type" value="Genomic_DNA"/>
</dbReference>
<dbReference type="AlphaFoldDB" id="K2K0K3"/>
<protein>
    <submittedName>
        <fullName evidence="1">Uncharacterized protein</fullName>
    </submittedName>
</protein>
<accession>K2K0K3</accession>
<dbReference type="OrthoDB" id="747120at2"/>
<dbReference type="STRING" id="745411.B3C1_05155"/>
<dbReference type="Proteomes" id="UP000006755">
    <property type="component" value="Unassembled WGS sequence"/>
</dbReference>
<evidence type="ECO:0000313" key="2">
    <source>
        <dbReference type="Proteomes" id="UP000006755"/>
    </source>
</evidence>
<dbReference type="eggNOG" id="ENOG502ZQ5N">
    <property type="taxonomic scope" value="Bacteria"/>
</dbReference>
<sequence>MKKGLCLTLLCLGGCASLPPGDAQHRYLAAIADAAVITPQEAAPLASPAAGKIKVVTWSKYPGSFEPGKTLTLDWGETWVTLDGAVQGFCRRYGDKRLGTQALLGLPPEPQQARSFVTLEVDSALLFRPCADPSLGQSQCGADFPKTVSQAHKAWYAGQTAASYQDGGFPWTRLGYTYNYNAGASPVGPTELVIPKGSQVQVLAVTPTQQYCQ</sequence>
<evidence type="ECO:0000313" key="1">
    <source>
        <dbReference type="EMBL" id="EKE76269.1"/>
    </source>
</evidence>
<reference evidence="1 2" key="1">
    <citation type="journal article" date="2012" name="J. Bacteriol.">
        <title>Genome Sequence of Gallaecimonas xiamenensis Type Strain 3-C-1.</title>
        <authorList>
            <person name="Lai Q."/>
            <person name="Wang L."/>
            <person name="Wang W."/>
            <person name="Shao Z."/>
        </authorList>
    </citation>
    <scope>NUCLEOTIDE SEQUENCE [LARGE SCALE GENOMIC DNA]</scope>
    <source>
        <strain evidence="1 2">3-C-1</strain>
    </source>
</reference>
<comment type="caution">
    <text evidence="1">The sequence shown here is derived from an EMBL/GenBank/DDBJ whole genome shotgun (WGS) entry which is preliminary data.</text>
</comment>
<proteinExistence type="predicted"/>
<dbReference type="RefSeq" id="WP_008483378.1">
    <property type="nucleotide sequence ID" value="NZ_AMRI01000005.1"/>
</dbReference>
<keyword evidence="2" id="KW-1185">Reference proteome</keyword>